<gene>
    <name evidence="5" type="ORF">BAU08_19590</name>
</gene>
<sequence>MQLAKFIEEEKEAIVEQAVEFARTLTALTSAKEALLRNHIPAILQSIAVDIRTDQFESASIAKSRGESAAGYLTLNSGADEHGLQRAQVGLSLEQVLAEYRALRSSVLRLWATHHSFAEHDISEIQRFNEAIDQAIAESVRAFVAETEKRRELFLAALGHDVRGPLNAVSLTAGAIRHTGPPETHRFVDVISRSVARMSRLLGSLLDYNLAKLDGHMVLATSIVNLDRECEEELEMLRAANPGARIEFEVAGDCRGVFDESRVREALGNLVSNAVRYGVSSRPIQVKVTGTDNTVELAVTNAVESAIPDTELALLFEPMRRGATNSSRAEERASLGLGLFITREIARAHGGDVRAVCRDGLVSFGIGLPKTKALSDRSST</sequence>
<dbReference type="Gene3D" id="1.10.287.130">
    <property type="match status" value="1"/>
</dbReference>
<dbReference type="GO" id="GO:0000155">
    <property type="term" value="F:phosphorelay sensor kinase activity"/>
    <property type="evidence" value="ECO:0007669"/>
    <property type="project" value="InterPro"/>
</dbReference>
<proteinExistence type="predicted"/>
<dbReference type="SUPFAM" id="SSF55874">
    <property type="entry name" value="ATPase domain of HSP90 chaperone/DNA topoisomerase II/histidine kinase"/>
    <property type="match status" value="1"/>
</dbReference>
<evidence type="ECO:0000256" key="3">
    <source>
        <dbReference type="ARBA" id="ARBA00022553"/>
    </source>
</evidence>
<dbReference type="EC" id="2.7.13.3" evidence="2"/>
<dbReference type="EMBL" id="CP016171">
    <property type="protein sequence ID" value="ANN73254.1"/>
    <property type="molecule type" value="Genomic_DNA"/>
</dbReference>
<feature type="domain" description="Histidine kinase" evidence="4">
    <location>
        <begin position="157"/>
        <end position="372"/>
    </location>
</feature>
<dbReference type="SMART" id="SM00388">
    <property type="entry name" value="HisKA"/>
    <property type="match status" value="1"/>
</dbReference>
<dbReference type="InterPro" id="IPR036890">
    <property type="entry name" value="HATPase_C_sf"/>
</dbReference>
<dbReference type="SUPFAM" id="SSF47384">
    <property type="entry name" value="Homodimeric domain of signal transducing histidine kinase"/>
    <property type="match status" value="1"/>
</dbReference>
<dbReference type="Pfam" id="PF14361">
    <property type="entry name" value="RsbRD_N"/>
    <property type="match status" value="1"/>
</dbReference>
<comment type="catalytic activity">
    <reaction evidence="1">
        <text>ATP + protein L-histidine = ADP + protein N-phospho-L-histidine.</text>
        <dbReference type="EC" id="2.7.13.3"/>
    </reaction>
</comment>
<dbReference type="Gene3D" id="3.30.565.10">
    <property type="entry name" value="Histidine kinase-like ATPase, C-terminal domain"/>
    <property type="match status" value="1"/>
</dbReference>
<dbReference type="Pfam" id="PF02518">
    <property type="entry name" value="HATPase_c"/>
    <property type="match status" value="1"/>
</dbReference>
<dbReference type="PANTHER" id="PTHR43547">
    <property type="entry name" value="TWO-COMPONENT HISTIDINE KINASE"/>
    <property type="match status" value="1"/>
</dbReference>
<evidence type="ECO:0000313" key="5">
    <source>
        <dbReference type="EMBL" id="ANN73254.1"/>
    </source>
</evidence>
<evidence type="ECO:0000256" key="1">
    <source>
        <dbReference type="ARBA" id="ARBA00000085"/>
    </source>
</evidence>
<dbReference type="CDD" id="cd00082">
    <property type="entry name" value="HisKA"/>
    <property type="match status" value="1"/>
</dbReference>
<organism evidence="5 6">
    <name type="scientific">Bordetella bronchialis</name>
    <dbReference type="NCBI Taxonomy" id="463025"/>
    <lineage>
        <taxon>Bacteria</taxon>
        <taxon>Pseudomonadati</taxon>
        <taxon>Pseudomonadota</taxon>
        <taxon>Betaproteobacteria</taxon>
        <taxon>Burkholderiales</taxon>
        <taxon>Alcaligenaceae</taxon>
        <taxon>Bordetella</taxon>
    </lineage>
</organism>
<dbReference type="CDD" id="cd00075">
    <property type="entry name" value="HATPase"/>
    <property type="match status" value="1"/>
</dbReference>
<evidence type="ECO:0000313" key="6">
    <source>
        <dbReference type="Proteomes" id="UP000092213"/>
    </source>
</evidence>
<dbReference type="InterPro" id="IPR036097">
    <property type="entry name" value="HisK_dim/P_sf"/>
</dbReference>
<dbReference type="Proteomes" id="UP000092213">
    <property type="component" value="Chromosome"/>
</dbReference>
<dbReference type="AlphaFoldDB" id="A0A193G201"/>
<dbReference type="InterPro" id="IPR003594">
    <property type="entry name" value="HATPase_dom"/>
</dbReference>
<accession>A0A193G201</accession>
<evidence type="ECO:0000256" key="2">
    <source>
        <dbReference type="ARBA" id="ARBA00012438"/>
    </source>
</evidence>
<dbReference type="InterPro" id="IPR003661">
    <property type="entry name" value="HisK_dim/P_dom"/>
</dbReference>
<dbReference type="Pfam" id="PF00512">
    <property type="entry name" value="HisKA"/>
    <property type="match status" value="1"/>
</dbReference>
<dbReference type="InterPro" id="IPR025751">
    <property type="entry name" value="RsbRD_N_dom"/>
</dbReference>
<dbReference type="STRING" id="463025.BAU08_19590"/>
<dbReference type="RefSeq" id="WP_066671181.1">
    <property type="nucleotide sequence ID" value="NZ_CP016171.1"/>
</dbReference>
<dbReference type="PROSITE" id="PS50109">
    <property type="entry name" value="HIS_KIN"/>
    <property type="match status" value="1"/>
</dbReference>
<name>A0A193G201_9BORD</name>
<reference evidence="5 6" key="1">
    <citation type="submission" date="2016-06" db="EMBL/GenBank/DDBJ databases">
        <title>Complete genome sequences of Bordetella bronchialis and Bordetella flabilis.</title>
        <authorList>
            <person name="LiPuma J.J."/>
            <person name="Spilker T."/>
        </authorList>
    </citation>
    <scope>NUCLEOTIDE SEQUENCE [LARGE SCALE GENOMIC DNA]</scope>
    <source>
        <strain evidence="5 6">AU17976</strain>
    </source>
</reference>
<evidence type="ECO:0000259" key="4">
    <source>
        <dbReference type="PROSITE" id="PS50109"/>
    </source>
</evidence>
<dbReference type="InterPro" id="IPR005467">
    <property type="entry name" value="His_kinase_dom"/>
</dbReference>
<dbReference type="SMART" id="SM00387">
    <property type="entry name" value="HATPase_c"/>
    <property type="match status" value="1"/>
</dbReference>
<protein>
    <recommendedName>
        <fullName evidence="2">histidine kinase</fullName>
        <ecNumber evidence="2">2.7.13.3</ecNumber>
    </recommendedName>
</protein>
<dbReference type="PANTHER" id="PTHR43547:SF2">
    <property type="entry name" value="HYBRID SIGNAL TRANSDUCTION HISTIDINE KINASE C"/>
    <property type="match status" value="1"/>
</dbReference>
<keyword evidence="3" id="KW-0597">Phosphoprotein</keyword>